<feature type="transmembrane region" description="Helical" evidence="2">
    <location>
        <begin position="58"/>
        <end position="80"/>
    </location>
</feature>
<dbReference type="AlphaFoldDB" id="A0A2A9EBC5"/>
<feature type="compositionally biased region" description="Pro residues" evidence="1">
    <location>
        <begin position="205"/>
        <end position="216"/>
    </location>
</feature>
<feature type="region of interest" description="Disordered" evidence="1">
    <location>
        <begin position="134"/>
        <end position="158"/>
    </location>
</feature>
<sequence>MYPHHVRTVEQRLADTSWTRPKSWLLLVPLLSLGTLTFVWFWMRANLDDDGDKGRYELWAWVWGLVAVGGGTLGGAGLFFGTADEIAVSSIIWILRVTSVVHAWAMNQRRLERIARREVGVEVSMIAAAQARGARPGQASRFPTSHLPTSAVPDGYDPRLAASFPQVYTGTEEPAGQVAPVPQAPPPPRPAPPVDPAASRRVLEPLPPTRPGPPGGVPFDGVPDVEPEPTRWMPTPPPRPGQPRSSTGGRKLDL</sequence>
<reference evidence="3 4" key="1">
    <citation type="submission" date="2017-10" db="EMBL/GenBank/DDBJ databases">
        <title>Sequencing the genomes of 1000 actinobacteria strains.</title>
        <authorList>
            <person name="Klenk H.-P."/>
        </authorList>
    </citation>
    <scope>NUCLEOTIDE SEQUENCE [LARGE SCALE GENOMIC DNA]</scope>
    <source>
        <strain evidence="3 4">DSM 21574</strain>
    </source>
</reference>
<dbReference type="Proteomes" id="UP000221394">
    <property type="component" value="Unassembled WGS sequence"/>
</dbReference>
<keyword evidence="2" id="KW-0472">Membrane</keyword>
<evidence type="ECO:0000256" key="1">
    <source>
        <dbReference type="SAM" id="MobiDB-lite"/>
    </source>
</evidence>
<keyword evidence="2" id="KW-0812">Transmembrane</keyword>
<feature type="compositionally biased region" description="Pro residues" evidence="1">
    <location>
        <begin position="182"/>
        <end position="195"/>
    </location>
</feature>
<feature type="transmembrane region" description="Helical" evidence="2">
    <location>
        <begin position="86"/>
        <end position="107"/>
    </location>
</feature>
<evidence type="ECO:0000313" key="4">
    <source>
        <dbReference type="Proteomes" id="UP000221394"/>
    </source>
</evidence>
<feature type="transmembrane region" description="Helical" evidence="2">
    <location>
        <begin position="24"/>
        <end position="43"/>
    </location>
</feature>
<keyword evidence="4" id="KW-1185">Reference proteome</keyword>
<dbReference type="EMBL" id="PDJH01000001">
    <property type="protein sequence ID" value="PFG36194.1"/>
    <property type="molecule type" value="Genomic_DNA"/>
</dbReference>
<keyword evidence="2" id="KW-1133">Transmembrane helix</keyword>
<gene>
    <name evidence="3" type="ORF">ATL41_0905</name>
</gene>
<proteinExistence type="predicted"/>
<evidence type="ECO:0000313" key="3">
    <source>
        <dbReference type="EMBL" id="PFG36194.1"/>
    </source>
</evidence>
<protein>
    <submittedName>
        <fullName evidence="3">Uncharacterized protein</fullName>
    </submittedName>
</protein>
<feature type="compositionally biased region" description="Low complexity" evidence="1">
    <location>
        <begin position="242"/>
        <end position="254"/>
    </location>
</feature>
<evidence type="ECO:0000256" key="2">
    <source>
        <dbReference type="SAM" id="Phobius"/>
    </source>
</evidence>
<comment type="caution">
    <text evidence="3">The sequence shown here is derived from an EMBL/GenBank/DDBJ whole genome shotgun (WGS) entry which is preliminary data.</text>
</comment>
<name>A0A2A9EBC5_9MICO</name>
<feature type="region of interest" description="Disordered" evidence="1">
    <location>
        <begin position="173"/>
        <end position="254"/>
    </location>
</feature>
<dbReference type="RefSeq" id="WP_098457397.1">
    <property type="nucleotide sequence ID" value="NZ_PDJH01000001.1"/>
</dbReference>
<organism evidence="3 4">
    <name type="scientific">Flavimobilis soli</name>
    <dbReference type="NCBI Taxonomy" id="442709"/>
    <lineage>
        <taxon>Bacteria</taxon>
        <taxon>Bacillati</taxon>
        <taxon>Actinomycetota</taxon>
        <taxon>Actinomycetes</taxon>
        <taxon>Micrococcales</taxon>
        <taxon>Jonesiaceae</taxon>
        <taxon>Flavimobilis</taxon>
    </lineage>
</organism>
<accession>A0A2A9EBC5</accession>